<keyword evidence="5 8" id="KW-0056">Arginine metabolism</keyword>
<evidence type="ECO:0000313" key="11">
    <source>
        <dbReference type="Proteomes" id="UP000248764"/>
    </source>
</evidence>
<dbReference type="PRINTS" id="PR01466">
    <property type="entry name" value="ARGDEIMINASE"/>
</dbReference>
<dbReference type="RefSeq" id="WP_111255357.1">
    <property type="nucleotide sequence ID" value="NZ_POTW01000030.1"/>
</dbReference>
<dbReference type="Gene3D" id="3.75.10.10">
    <property type="entry name" value="L-arginine/glycine Amidinotransferase, Chain A"/>
    <property type="match status" value="1"/>
</dbReference>
<comment type="catalytic activity">
    <reaction evidence="7 8">
        <text>L-arginine + H2O = L-citrulline + NH4(+)</text>
        <dbReference type="Rhea" id="RHEA:19597"/>
        <dbReference type="ChEBI" id="CHEBI:15377"/>
        <dbReference type="ChEBI" id="CHEBI:28938"/>
        <dbReference type="ChEBI" id="CHEBI:32682"/>
        <dbReference type="ChEBI" id="CHEBI:57743"/>
        <dbReference type="EC" id="3.5.3.6"/>
    </reaction>
</comment>
<reference evidence="10 11" key="1">
    <citation type="submission" date="2018-01" db="EMBL/GenBank/DDBJ databases">
        <title>Draft genome sequence of Jiangella sp. GTF31.</title>
        <authorList>
            <person name="Sahin N."/>
            <person name="Ay H."/>
            <person name="Saygin H."/>
        </authorList>
    </citation>
    <scope>NUCLEOTIDE SEQUENCE [LARGE SCALE GENOMIC DNA]</scope>
    <source>
        <strain evidence="10 11">GTF31</strain>
    </source>
</reference>
<dbReference type="GO" id="GO:0019546">
    <property type="term" value="P:L-arginine deiminase pathway"/>
    <property type="evidence" value="ECO:0007669"/>
    <property type="project" value="TreeGrafter"/>
</dbReference>
<dbReference type="PANTHER" id="PTHR47271">
    <property type="entry name" value="ARGININE DEIMINASE"/>
    <property type="match status" value="1"/>
</dbReference>
<comment type="subcellular location">
    <subcellularLocation>
        <location evidence="1 8">Cytoplasm</location>
    </subcellularLocation>
</comment>
<dbReference type="Gene3D" id="1.10.3930.10">
    <property type="entry name" value="Arginine deiminase"/>
    <property type="match status" value="1"/>
</dbReference>
<dbReference type="EMBL" id="POTW01000030">
    <property type="protein sequence ID" value="PZF82979.1"/>
    <property type="molecule type" value="Genomic_DNA"/>
</dbReference>
<dbReference type="Proteomes" id="UP000248764">
    <property type="component" value="Unassembled WGS sequence"/>
</dbReference>
<comment type="similarity">
    <text evidence="3 8">Belongs to the arginine deiminase family.</text>
</comment>
<name>A0A2W2C406_9ACTN</name>
<dbReference type="InterPro" id="IPR003876">
    <property type="entry name" value="Arg_deiminase"/>
</dbReference>
<organism evidence="10 11">
    <name type="scientific">Jiangella anatolica</name>
    <dbReference type="NCBI Taxonomy" id="2670374"/>
    <lineage>
        <taxon>Bacteria</taxon>
        <taxon>Bacillati</taxon>
        <taxon>Actinomycetota</taxon>
        <taxon>Actinomycetes</taxon>
        <taxon>Jiangellales</taxon>
        <taxon>Jiangellaceae</taxon>
        <taxon>Jiangella</taxon>
    </lineage>
</organism>
<evidence type="ECO:0000256" key="8">
    <source>
        <dbReference type="HAMAP-Rule" id="MF_00242"/>
    </source>
</evidence>
<comment type="caution">
    <text evidence="10">The sequence shown here is derived from an EMBL/GenBank/DDBJ whole genome shotgun (WGS) entry which is preliminary data.</text>
</comment>
<evidence type="ECO:0000256" key="1">
    <source>
        <dbReference type="ARBA" id="ARBA00004496"/>
    </source>
</evidence>
<dbReference type="GO" id="GO:0005737">
    <property type="term" value="C:cytoplasm"/>
    <property type="evidence" value="ECO:0007669"/>
    <property type="project" value="UniProtKB-SubCell"/>
</dbReference>
<evidence type="ECO:0000256" key="5">
    <source>
        <dbReference type="ARBA" id="ARBA00022503"/>
    </source>
</evidence>
<dbReference type="SUPFAM" id="SSF55909">
    <property type="entry name" value="Pentein"/>
    <property type="match status" value="1"/>
</dbReference>
<dbReference type="EC" id="3.5.3.6" evidence="8"/>
<comment type="pathway">
    <text evidence="2 8">Amino-acid degradation; L-arginine degradation via ADI pathway; carbamoyl phosphate from L-arginine: step 1/2.</text>
</comment>
<keyword evidence="4 8" id="KW-0963">Cytoplasm</keyword>
<dbReference type="NCBIfam" id="NF002381">
    <property type="entry name" value="PRK01388.1"/>
    <property type="match status" value="1"/>
</dbReference>
<proteinExistence type="inferred from homology"/>
<dbReference type="PANTHER" id="PTHR47271:SF3">
    <property type="entry name" value="ARGININE DEIMINASE"/>
    <property type="match status" value="1"/>
</dbReference>
<evidence type="ECO:0000256" key="3">
    <source>
        <dbReference type="ARBA" id="ARBA00010206"/>
    </source>
</evidence>
<sequence>MTTQNQSEKYGVHSEVGRLHKVLVCAPGLAHRRLTPTNADDLLFDDVMWVENAQRDHADFVNKLTVRGVEVVELHDLLAQTMAIPEARSWLLDRKIVANDVGLGLVDDTVAFLESLAPRQLAEFLIGGLATSDLPADFRPGYVALARESTGVREYLMPPLPNTLYTRDTTCWLYGGMTLNPLYWPARHDETLLMKAIYTFHPDFAGSTVWWGDPEQSWGRSTFEGGDIMPVGNGVVLMGMSERTSRQAITQVAATLFARGVAERVVVAGMPKLRSAMHLDTVFTFVDRDIVTLHPTIMDRVHAFSLRPSDTTPGVEVTDEGTRSFVDVVAGALGLPELRVIATGGDVYESERQQWDSGNNAVAVEPGVVFTYDRNTRTNTLLRKAGVEVVTIVGAELGRGRGGGHCMTCPIIREPVEF</sequence>
<evidence type="ECO:0000256" key="7">
    <source>
        <dbReference type="ARBA" id="ARBA00049429"/>
    </source>
</evidence>
<dbReference type="PIRSF" id="PIRSF006356">
    <property type="entry name" value="Arg_deiminase"/>
    <property type="match status" value="1"/>
</dbReference>
<gene>
    <name evidence="8" type="primary">arcA</name>
    <name evidence="10" type="ORF">C1I92_14450</name>
</gene>
<evidence type="ECO:0000256" key="6">
    <source>
        <dbReference type="ARBA" id="ARBA00022801"/>
    </source>
</evidence>
<protein>
    <recommendedName>
        <fullName evidence="8">Arginine deiminase</fullName>
        <shortName evidence="8">ADI</shortName>
        <ecNumber evidence="8">3.5.3.6</ecNumber>
    </recommendedName>
    <alternativeName>
        <fullName evidence="8">Arginine dihydrolase</fullName>
        <shortName evidence="8">AD</shortName>
    </alternativeName>
</protein>
<dbReference type="UniPathway" id="UPA00254">
    <property type="reaction ID" value="UER00364"/>
</dbReference>
<accession>A0A2W2C406</accession>
<evidence type="ECO:0000256" key="9">
    <source>
        <dbReference type="PIRSR" id="PIRSR006356-1"/>
    </source>
</evidence>
<dbReference type="HAMAP" id="MF_00242">
    <property type="entry name" value="Arg_deiminase"/>
    <property type="match status" value="1"/>
</dbReference>
<evidence type="ECO:0000256" key="4">
    <source>
        <dbReference type="ARBA" id="ARBA00022490"/>
    </source>
</evidence>
<dbReference type="AlphaFoldDB" id="A0A2W2C406"/>
<feature type="active site" description="Amidino-cysteine intermediate" evidence="8 9">
    <location>
        <position position="406"/>
    </location>
</feature>
<evidence type="ECO:0000256" key="2">
    <source>
        <dbReference type="ARBA" id="ARBA00005213"/>
    </source>
</evidence>
<dbReference type="Pfam" id="PF02274">
    <property type="entry name" value="ADI"/>
    <property type="match status" value="1"/>
</dbReference>
<dbReference type="GO" id="GO:0016990">
    <property type="term" value="F:arginine deiminase activity"/>
    <property type="evidence" value="ECO:0007669"/>
    <property type="project" value="UniProtKB-UniRule"/>
</dbReference>
<evidence type="ECO:0000313" key="10">
    <source>
        <dbReference type="EMBL" id="PZF82979.1"/>
    </source>
</evidence>
<keyword evidence="6 8" id="KW-0378">Hydrolase</keyword>
<keyword evidence="11" id="KW-1185">Reference proteome</keyword>